<protein>
    <recommendedName>
        <fullName evidence="2">DUF779 domain-containing protein</fullName>
    </recommendedName>
</protein>
<dbReference type="Pfam" id="PF05610">
    <property type="entry name" value="DUF779"/>
    <property type="match status" value="1"/>
</dbReference>
<dbReference type="EMBL" id="MLJW01000028">
    <property type="protein sequence ID" value="OIR09083.1"/>
    <property type="molecule type" value="Genomic_DNA"/>
</dbReference>
<proteinExistence type="predicted"/>
<name>A0A1J5SMB0_9ZZZZ</name>
<accession>A0A1J5SMB0</accession>
<gene>
    <name evidence="1" type="ORF">GALL_86900</name>
</gene>
<reference evidence="1" key="1">
    <citation type="submission" date="2016-10" db="EMBL/GenBank/DDBJ databases">
        <title>Sequence of Gallionella enrichment culture.</title>
        <authorList>
            <person name="Poehlein A."/>
            <person name="Muehling M."/>
            <person name="Daniel R."/>
        </authorList>
    </citation>
    <scope>NUCLEOTIDE SEQUENCE</scope>
</reference>
<dbReference type="InterPro" id="IPR008497">
    <property type="entry name" value="DUF779"/>
</dbReference>
<comment type="caution">
    <text evidence="1">The sequence shown here is derived from an EMBL/GenBank/DDBJ whole genome shotgun (WGS) entry which is preliminary data.</text>
</comment>
<organism evidence="1">
    <name type="scientific">mine drainage metagenome</name>
    <dbReference type="NCBI Taxonomy" id="410659"/>
    <lineage>
        <taxon>unclassified sequences</taxon>
        <taxon>metagenomes</taxon>
        <taxon>ecological metagenomes</taxon>
    </lineage>
</organism>
<evidence type="ECO:0008006" key="2">
    <source>
        <dbReference type="Google" id="ProtNLM"/>
    </source>
</evidence>
<evidence type="ECO:0000313" key="1">
    <source>
        <dbReference type="EMBL" id="OIR09083.1"/>
    </source>
</evidence>
<sequence>MVERVVATAAAAALIGRLQDRFGPLVFHISGHCCGEGNTPICLRQSSYQVKRDDVLIGTLAGVPFYVTAAMAEYWAYSQLMVGAEPSDADSFSVETALDMRFTLDQRLFTDEEAAAL</sequence>
<dbReference type="AlphaFoldDB" id="A0A1J5SMB0"/>